<feature type="transmembrane region" description="Helical" evidence="1">
    <location>
        <begin position="74"/>
        <end position="90"/>
    </location>
</feature>
<evidence type="ECO:0000259" key="2">
    <source>
        <dbReference type="Pfam" id="PF04892"/>
    </source>
</evidence>
<dbReference type="KEGG" id="gfe:Gferi_11280"/>
<gene>
    <name evidence="3" type="ORF">Gferi_11280</name>
</gene>
<dbReference type="PIRSF" id="PIRSF019083">
    <property type="entry name" value="UCP019083_VanZ"/>
    <property type="match status" value="1"/>
</dbReference>
<dbReference type="OrthoDB" id="291892at2"/>
<keyword evidence="1" id="KW-0812">Transmembrane</keyword>
<proteinExistence type="predicted"/>
<sequence length="152" mass="16986">MHIFRDKKQKGIILSWTAVLLWMLLIFLLSAQPAQQSNQLSKGLTGVIIETAEKVTSSFEININRFNHLLRKNAHFFAYLILGVLVINAFRKSEVVGVRGVVLTLVICVIYAISDELHQLFVPGRGGQLRDVLIDSAGVIVGIIIYQRSSKI</sequence>
<protein>
    <submittedName>
        <fullName evidence="3">VanZ family protein</fullName>
    </submittedName>
</protein>
<dbReference type="InterPro" id="IPR016747">
    <property type="entry name" value="Phosphotransbutyrylase"/>
</dbReference>
<accession>A0A1D8GGS5</accession>
<feature type="domain" description="VanZ-like" evidence="2">
    <location>
        <begin position="17"/>
        <end position="147"/>
    </location>
</feature>
<dbReference type="NCBIfam" id="NF037970">
    <property type="entry name" value="vanZ_1"/>
    <property type="match status" value="1"/>
</dbReference>
<evidence type="ECO:0000313" key="3">
    <source>
        <dbReference type="EMBL" id="AOT70122.1"/>
    </source>
</evidence>
<keyword evidence="1" id="KW-0472">Membrane</keyword>
<organism evidence="3 4">
    <name type="scientific">Geosporobacter ferrireducens</name>
    <dbReference type="NCBI Taxonomy" id="1424294"/>
    <lineage>
        <taxon>Bacteria</taxon>
        <taxon>Bacillati</taxon>
        <taxon>Bacillota</taxon>
        <taxon>Clostridia</taxon>
        <taxon>Peptostreptococcales</taxon>
        <taxon>Thermotaleaceae</taxon>
        <taxon>Geosporobacter</taxon>
    </lineage>
</organism>
<dbReference type="RefSeq" id="WP_069976505.1">
    <property type="nucleotide sequence ID" value="NZ_CP017269.1"/>
</dbReference>
<dbReference type="AlphaFoldDB" id="A0A1D8GGS5"/>
<dbReference type="InterPro" id="IPR006976">
    <property type="entry name" value="VanZ-like"/>
</dbReference>
<feature type="transmembrane region" description="Helical" evidence="1">
    <location>
        <begin position="97"/>
        <end position="114"/>
    </location>
</feature>
<evidence type="ECO:0000256" key="1">
    <source>
        <dbReference type="SAM" id="Phobius"/>
    </source>
</evidence>
<name>A0A1D8GGS5_9FIRM</name>
<evidence type="ECO:0000313" key="4">
    <source>
        <dbReference type="Proteomes" id="UP000095743"/>
    </source>
</evidence>
<dbReference type="Proteomes" id="UP000095743">
    <property type="component" value="Chromosome"/>
</dbReference>
<feature type="transmembrane region" description="Helical" evidence="1">
    <location>
        <begin position="12"/>
        <end position="31"/>
    </location>
</feature>
<keyword evidence="4" id="KW-1185">Reference proteome</keyword>
<dbReference type="EMBL" id="CP017269">
    <property type="protein sequence ID" value="AOT70122.1"/>
    <property type="molecule type" value="Genomic_DNA"/>
</dbReference>
<dbReference type="Pfam" id="PF04892">
    <property type="entry name" value="VanZ"/>
    <property type="match status" value="1"/>
</dbReference>
<feature type="transmembrane region" description="Helical" evidence="1">
    <location>
        <begin position="129"/>
        <end position="146"/>
    </location>
</feature>
<reference evidence="3 4" key="1">
    <citation type="submission" date="2016-09" db="EMBL/GenBank/DDBJ databases">
        <title>Genomic analysis reveals versatility of anaerobic energy metabolism of Geosporobacter ferrireducens IRF9 of phylum Firmicutes.</title>
        <authorList>
            <person name="Kim S.-J."/>
        </authorList>
    </citation>
    <scope>NUCLEOTIDE SEQUENCE [LARGE SCALE GENOMIC DNA]</scope>
    <source>
        <strain evidence="3 4">IRF9</strain>
    </source>
</reference>
<keyword evidence="1" id="KW-1133">Transmembrane helix</keyword>